<evidence type="ECO:0000256" key="3">
    <source>
        <dbReference type="ARBA" id="ARBA00022723"/>
    </source>
</evidence>
<keyword evidence="5" id="KW-0560">Oxidoreductase</keyword>
<dbReference type="AlphaFoldDB" id="A0AAV5GXU5"/>
<dbReference type="InterPro" id="IPR027450">
    <property type="entry name" value="AlkB-like"/>
</dbReference>
<dbReference type="Gene3D" id="2.60.120.1520">
    <property type="match status" value="1"/>
</dbReference>
<comment type="similarity">
    <text evidence="2">Belongs to the alkB family.</text>
</comment>
<evidence type="ECO:0000259" key="8">
    <source>
        <dbReference type="PROSITE" id="PS51471"/>
    </source>
</evidence>
<sequence>MDGAWPDVLGRIAASGLYDKYTGGKGKGKERGANHCLVNEYLPGQGIMPHTDGPSYHPCTTTLSLGSHTVLCLRSKPSHLDPSSSTAPSEVQKIDIFLPPRSLVVLSGELYSSWLHGIQPLKGDSATSLVGCANWDDWWMWQADQATAEAEAAGDGGEMDGTAAAVSTSLSPEAARADVVNRRRMAEEGAGWEREKRISLTCRRVAGKVRKNVLGLR</sequence>
<gene>
    <name evidence="9" type="ORF">Rhopal_006921-T1</name>
</gene>
<proteinExistence type="inferred from homology"/>
<evidence type="ECO:0000256" key="2">
    <source>
        <dbReference type="ARBA" id="ARBA00007879"/>
    </source>
</evidence>
<keyword evidence="3" id="KW-0479">Metal-binding</keyword>
<dbReference type="GO" id="GO:0005634">
    <property type="term" value="C:nucleus"/>
    <property type="evidence" value="ECO:0007669"/>
    <property type="project" value="UniProtKB-SubCell"/>
</dbReference>
<dbReference type="Proteomes" id="UP001342314">
    <property type="component" value="Unassembled WGS sequence"/>
</dbReference>
<dbReference type="PANTHER" id="PTHR46030:SF1">
    <property type="entry name" value="ALPHA-KETOGLUTARATE-DEPENDENT DIOXYGENASE ALKB HOMOLOG 6"/>
    <property type="match status" value="1"/>
</dbReference>
<dbReference type="PANTHER" id="PTHR46030">
    <property type="entry name" value="ALPHA-KETOGLUTARATE-DEPENDENT DIOXYGENASE ALKB HOMOLOG 6"/>
    <property type="match status" value="1"/>
</dbReference>
<protein>
    <recommendedName>
        <fullName evidence="8">Fe2OG dioxygenase domain-containing protein</fullName>
    </recommendedName>
</protein>
<keyword evidence="10" id="KW-1185">Reference proteome</keyword>
<dbReference type="Pfam" id="PF13532">
    <property type="entry name" value="2OG-FeII_Oxy_2"/>
    <property type="match status" value="1"/>
</dbReference>
<evidence type="ECO:0000256" key="5">
    <source>
        <dbReference type="ARBA" id="ARBA00023002"/>
    </source>
</evidence>
<dbReference type="PROSITE" id="PS51471">
    <property type="entry name" value="FE2OG_OXY"/>
    <property type="match status" value="1"/>
</dbReference>
<evidence type="ECO:0000256" key="7">
    <source>
        <dbReference type="ARBA" id="ARBA00023242"/>
    </source>
</evidence>
<dbReference type="InterPro" id="IPR032862">
    <property type="entry name" value="ALKBH6"/>
</dbReference>
<evidence type="ECO:0000313" key="9">
    <source>
        <dbReference type="EMBL" id="GJN93862.1"/>
    </source>
</evidence>
<dbReference type="InterPro" id="IPR005123">
    <property type="entry name" value="Oxoglu/Fe-dep_dioxygenase_dom"/>
</dbReference>
<dbReference type="SUPFAM" id="SSF51197">
    <property type="entry name" value="Clavaminate synthase-like"/>
    <property type="match status" value="1"/>
</dbReference>
<name>A0AAV5GXU5_9BASI</name>
<keyword evidence="4" id="KW-0223">Dioxygenase</keyword>
<organism evidence="9 10">
    <name type="scientific">Rhodotorula paludigena</name>
    <dbReference type="NCBI Taxonomy" id="86838"/>
    <lineage>
        <taxon>Eukaryota</taxon>
        <taxon>Fungi</taxon>
        <taxon>Dikarya</taxon>
        <taxon>Basidiomycota</taxon>
        <taxon>Pucciniomycotina</taxon>
        <taxon>Microbotryomycetes</taxon>
        <taxon>Sporidiobolales</taxon>
        <taxon>Sporidiobolaceae</taxon>
        <taxon>Rhodotorula</taxon>
    </lineage>
</organism>
<comment type="subcellular location">
    <subcellularLocation>
        <location evidence="1">Nucleus</location>
    </subcellularLocation>
</comment>
<comment type="caution">
    <text evidence="9">The sequence shown here is derived from an EMBL/GenBank/DDBJ whole genome shotgun (WGS) entry which is preliminary data.</text>
</comment>
<reference evidence="9 10" key="1">
    <citation type="submission" date="2021-12" db="EMBL/GenBank/DDBJ databases">
        <title>High titer production of polyol ester of fatty acids by Rhodotorula paludigena BS15 towards product separation-free biomass refinery.</title>
        <authorList>
            <person name="Mano J."/>
            <person name="Ono H."/>
            <person name="Tanaka T."/>
            <person name="Naito K."/>
            <person name="Sushida H."/>
            <person name="Ike M."/>
            <person name="Tokuyasu K."/>
            <person name="Kitaoka M."/>
        </authorList>
    </citation>
    <scope>NUCLEOTIDE SEQUENCE [LARGE SCALE GENOMIC DNA]</scope>
    <source>
        <strain evidence="9 10">BS15</strain>
    </source>
</reference>
<dbReference type="EMBL" id="BQKY01000015">
    <property type="protein sequence ID" value="GJN93862.1"/>
    <property type="molecule type" value="Genomic_DNA"/>
</dbReference>
<evidence type="ECO:0000313" key="10">
    <source>
        <dbReference type="Proteomes" id="UP001342314"/>
    </source>
</evidence>
<dbReference type="GO" id="GO:0051213">
    <property type="term" value="F:dioxygenase activity"/>
    <property type="evidence" value="ECO:0007669"/>
    <property type="project" value="UniProtKB-KW"/>
</dbReference>
<evidence type="ECO:0000256" key="6">
    <source>
        <dbReference type="ARBA" id="ARBA00023004"/>
    </source>
</evidence>
<dbReference type="GO" id="GO:0046872">
    <property type="term" value="F:metal ion binding"/>
    <property type="evidence" value="ECO:0007669"/>
    <property type="project" value="UniProtKB-KW"/>
</dbReference>
<evidence type="ECO:0000256" key="4">
    <source>
        <dbReference type="ARBA" id="ARBA00022964"/>
    </source>
</evidence>
<feature type="domain" description="Fe2OG dioxygenase" evidence="8">
    <location>
        <begin position="32"/>
        <end position="135"/>
    </location>
</feature>
<keyword evidence="7" id="KW-0539">Nucleus</keyword>
<accession>A0AAV5GXU5</accession>
<keyword evidence="6" id="KW-0408">Iron</keyword>
<evidence type="ECO:0000256" key="1">
    <source>
        <dbReference type="ARBA" id="ARBA00004123"/>
    </source>
</evidence>